<dbReference type="SUPFAM" id="SSF51230">
    <property type="entry name" value="Single hybrid motif"/>
    <property type="match status" value="1"/>
</dbReference>
<evidence type="ECO:0000256" key="5">
    <source>
        <dbReference type="ARBA" id="ARBA00023098"/>
    </source>
</evidence>
<evidence type="ECO:0000256" key="8">
    <source>
        <dbReference type="RuleBase" id="RU364072"/>
    </source>
</evidence>
<dbReference type="RefSeq" id="WP_203702186.1">
    <property type="nucleotide sequence ID" value="NZ_BAAALU010000006.1"/>
</dbReference>
<name>A0ABQ4C0U9_9ACTN</name>
<dbReference type="PROSITE" id="PS00188">
    <property type="entry name" value="BIOTIN"/>
    <property type="match status" value="1"/>
</dbReference>
<dbReference type="Pfam" id="PF00364">
    <property type="entry name" value="Biotin_lipoyl"/>
    <property type="match status" value="1"/>
</dbReference>
<dbReference type="CDD" id="cd06850">
    <property type="entry name" value="biotinyl_domain"/>
    <property type="match status" value="1"/>
</dbReference>
<keyword evidence="3 8" id="KW-0444">Lipid biosynthesis</keyword>
<evidence type="ECO:0000259" key="9">
    <source>
        <dbReference type="PROSITE" id="PS50968"/>
    </source>
</evidence>
<keyword evidence="6 8" id="KW-0275">Fatty acid biosynthesis</keyword>
<comment type="caution">
    <text evidence="10">The sequence shown here is derived from an EMBL/GenBank/DDBJ whole genome shotgun (WGS) entry which is preliminary data.</text>
</comment>
<comment type="function">
    <text evidence="8">This protein is a component of the acetyl coenzyme A carboxylase complex; first, biotin carboxylase catalyzes the carboxylation of the carrier protein and then the transcarboxylase transfers the carboxyl group to form malonyl-CoA.</text>
</comment>
<accession>A0ABQ4C0U9</accession>
<keyword evidence="4 8" id="KW-0276">Fatty acid metabolism</keyword>
<gene>
    <name evidence="10" type="ORF">Air01nite_24990</name>
</gene>
<evidence type="ECO:0000313" key="11">
    <source>
        <dbReference type="Proteomes" id="UP000624325"/>
    </source>
</evidence>
<dbReference type="InterPro" id="IPR001249">
    <property type="entry name" value="AcCoA_biotinCC"/>
</dbReference>
<keyword evidence="11" id="KW-1185">Reference proteome</keyword>
<dbReference type="InterPro" id="IPR050709">
    <property type="entry name" value="Biotin_Carboxyl_Carrier/Decarb"/>
</dbReference>
<dbReference type="InterPro" id="IPR001882">
    <property type="entry name" value="Biotin_BS"/>
</dbReference>
<evidence type="ECO:0000313" key="10">
    <source>
        <dbReference type="EMBL" id="GIF56404.1"/>
    </source>
</evidence>
<sequence length="153" mass="15807">MTDAEHLLAALTDHLVRLGRASTFPLTQVKIQAGDVALEVVWDPAGANGHAAAPVSAPAAVAPPEDPESTLPDGSFTVCAPTVGVLYAAPEPGAPPFVQLGDIVSEGQQLAILEAMKLMNPIDADRPGRVARILVPDAAPVEYGQALFVLEPC</sequence>
<dbReference type="PANTHER" id="PTHR45266">
    <property type="entry name" value="OXALOACETATE DECARBOXYLASE ALPHA CHAIN"/>
    <property type="match status" value="1"/>
</dbReference>
<organism evidence="10 11">
    <name type="scientific">Asanoa iriomotensis</name>
    <dbReference type="NCBI Taxonomy" id="234613"/>
    <lineage>
        <taxon>Bacteria</taxon>
        <taxon>Bacillati</taxon>
        <taxon>Actinomycetota</taxon>
        <taxon>Actinomycetes</taxon>
        <taxon>Micromonosporales</taxon>
        <taxon>Micromonosporaceae</taxon>
        <taxon>Asanoa</taxon>
    </lineage>
</organism>
<comment type="pathway">
    <text evidence="1 8">Lipid metabolism; fatty acid biosynthesis.</text>
</comment>
<dbReference type="PRINTS" id="PR01071">
    <property type="entry name" value="ACOABIOTINCC"/>
</dbReference>
<evidence type="ECO:0000256" key="7">
    <source>
        <dbReference type="ARBA" id="ARBA00023267"/>
    </source>
</evidence>
<dbReference type="EMBL" id="BONC01000014">
    <property type="protein sequence ID" value="GIF56404.1"/>
    <property type="molecule type" value="Genomic_DNA"/>
</dbReference>
<feature type="domain" description="Lipoyl-binding" evidence="9">
    <location>
        <begin position="75"/>
        <end position="151"/>
    </location>
</feature>
<dbReference type="Proteomes" id="UP000624325">
    <property type="component" value="Unassembled WGS sequence"/>
</dbReference>
<dbReference type="Gene3D" id="2.40.50.100">
    <property type="match status" value="1"/>
</dbReference>
<protein>
    <recommendedName>
        <fullName evidence="2 8">Biotin carboxyl carrier protein of acetyl-CoA carboxylase</fullName>
    </recommendedName>
</protein>
<evidence type="ECO:0000256" key="6">
    <source>
        <dbReference type="ARBA" id="ARBA00023160"/>
    </source>
</evidence>
<evidence type="ECO:0000256" key="1">
    <source>
        <dbReference type="ARBA" id="ARBA00005194"/>
    </source>
</evidence>
<dbReference type="PANTHER" id="PTHR45266:SF3">
    <property type="entry name" value="OXALOACETATE DECARBOXYLASE ALPHA CHAIN"/>
    <property type="match status" value="1"/>
</dbReference>
<evidence type="ECO:0000256" key="3">
    <source>
        <dbReference type="ARBA" id="ARBA00022516"/>
    </source>
</evidence>
<proteinExistence type="predicted"/>
<dbReference type="PROSITE" id="PS50968">
    <property type="entry name" value="BIOTINYL_LIPOYL"/>
    <property type="match status" value="1"/>
</dbReference>
<keyword evidence="5 8" id="KW-0443">Lipid metabolism</keyword>
<dbReference type="InterPro" id="IPR000089">
    <property type="entry name" value="Biotin_lipoyl"/>
</dbReference>
<evidence type="ECO:0000256" key="2">
    <source>
        <dbReference type="ARBA" id="ARBA00017562"/>
    </source>
</evidence>
<dbReference type="InterPro" id="IPR011053">
    <property type="entry name" value="Single_hybrid_motif"/>
</dbReference>
<evidence type="ECO:0000256" key="4">
    <source>
        <dbReference type="ARBA" id="ARBA00022832"/>
    </source>
</evidence>
<keyword evidence="7 8" id="KW-0092">Biotin</keyword>
<reference evidence="10 11" key="1">
    <citation type="submission" date="2021-01" db="EMBL/GenBank/DDBJ databases">
        <title>Whole genome shotgun sequence of Asanoa iriomotensis NBRC 100142.</title>
        <authorList>
            <person name="Komaki H."/>
            <person name="Tamura T."/>
        </authorList>
    </citation>
    <scope>NUCLEOTIDE SEQUENCE [LARGE SCALE GENOMIC DNA]</scope>
    <source>
        <strain evidence="10 11">NBRC 100142</strain>
    </source>
</reference>